<feature type="domain" description="Nicastrin small lobe" evidence="11">
    <location>
        <begin position="179"/>
        <end position="231"/>
    </location>
</feature>
<dbReference type="EMBL" id="JBAMMX010000027">
    <property type="protein sequence ID" value="KAK6913513.1"/>
    <property type="molecule type" value="Genomic_DNA"/>
</dbReference>
<keyword evidence="8 10" id="KW-0472">Membrane</keyword>
<dbReference type="InterPro" id="IPR008710">
    <property type="entry name" value="Nicastrin"/>
</dbReference>
<evidence type="ECO:0000256" key="9">
    <source>
        <dbReference type="ARBA" id="ARBA00023180"/>
    </source>
</evidence>
<keyword evidence="7 10" id="KW-1133">Transmembrane helix</keyword>
<evidence type="ECO:0000313" key="12">
    <source>
        <dbReference type="EMBL" id="KAK6913513.1"/>
    </source>
</evidence>
<feature type="transmembrane region" description="Helical" evidence="10">
    <location>
        <begin position="158"/>
        <end position="179"/>
    </location>
</feature>
<evidence type="ECO:0000256" key="3">
    <source>
        <dbReference type="ARBA" id="ARBA00015303"/>
    </source>
</evidence>
<feature type="domain" description="Nicastrin small lobe" evidence="11">
    <location>
        <begin position="87"/>
        <end position="134"/>
    </location>
</feature>
<dbReference type="Proteomes" id="UP001370490">
    <property type="component" value="Unassembled WGS sequence"/>
</dbReference>
<organism evidence="12 13">
    <name type="scientific">Dillenia turbinata</name>
    <dbReference type="NCBI Taxonomy" id="194707"/>
    <lineage>
        <taxon>Eukaryota</taxon>
        <taxon>Viridiplantae</taxon>
        <taxon>Streptophyta</taxon>
        <taxon>Embryophyta</taxon>
        <taxon>Tracheophyta</taxon>
        <taxon>Spermatophyta</taxon>
        <taxon>Magnoliopsida</taxon>
        <taxon>eudicotyledons</taxon>
        <taxon>Gunneridae</taxon>
        <taxon>Pentapetalae</taxon>
        <taxon>Dilleniales</taxon>
        <taxon>Dilleniaceae</taxon>
        <taxon>Dillenia</taxon>
    </lineage>
</organism>
<keyword evidence="6" id="KW-0914">Notch signaling pathway</keyword>
<keyword evidence="5" id="KW-0732">Signal</keyword>
<evidence type="ECO:0000256" key="2">
    <source>
        <dbReference type="ARBA" id="ARBA00007717"/>
    </source>
</evidence>
<dbReference type="GO" id="GO:0007219">
    <property type="term" value="P:Notch signaling pathway"/>
    <property type="evidence" value="ECO:0007669"/>
    <property type="project" value="UniProtKB-KW"/>
</dbReference>
<dbReference type="Pfam" id="PF18266">
    <property type="entry name" value="Ncstrn_small"/>
    <property type="match status" value="2"/>
</dbReference>
<dbReference type="GO" id="GO:0005886">
    <property type="term" value="C:plasma membrane"/>
    <property type="evidence" value="ECO:0007669"/>
    <property type="project" value="UniProtKB-ARBA"/>
</dbReference>
<dbReference type="PANTHER" id="PTHR21092">
    <property type="entry name" value="NICASTRIN"/>
    <property type="match status" value="1"/>
</dbReference>
<evidence type="ECO:0000256" key="7">
    <source>
        <dbReference type="ARBA" id="ARBA00022989"/>
    </source>
</evidence>
<reference evidence="12 13" key="1">
    <citation type="submission" date="2023-12" db="EMBL/GenBank/DDBJ databases">
        <title>A high-quality genome assembly for Dillenia turbinata (Dilleniales).</title>
        <authorList>
            <person name="Chanderbali A."/>
        </authorList>
    </citation>
    <scope>NUCLEOTIDE SEQUENCE [LARGE SCALE GENOMIC DNA]</scope>
    <source>
        <strain evidence="12">LSX21</strain>
        <tissue evidence="12">Leaf</tissue>
    </source>
</reference>
<keyword evidence="4 10" id="KW-0812">Transmembrane</keyword>
<evidence type="ECO:0000256" key="1">
    <source>
        <dbReference type="ARBA" id="ARBA00004479"/>
    </source>
</evidence>
<evidence type="ECO:0000256" key="10">
    <source>
        <dbReference type="SAM" id="Phobius"/>
    </source>
</evidence>
<proteinExistence type="inferred from homology"/>
<comment type="subcellular location">
    <subcellularLocation>
        <location evidence="1">Membrane</location>
        <topology evidence="1">Single-pass type I membrane protein</topology>
    </subcellularLocation>
</comment>
<evidence type="ECO:0000313" key="13">
    <source>
        <dbReference type="Proteomes" id="UP001370490"/>
    </source>
</evidence>
<dbReference type="AlphaFoldDB" id="A0AAN8UMY6"/>
<sequence>MTMVSWGVEIENRISLGISLSSMATTTKLICIVLCLLPHLHPSLSGRFCFDFCIFCCILVTKLGQMGTLESVPELEKSMYITLDGYPCVRLLNLSGEIGCANPGHNKVVAPILKFDDALELAQAFTVLASQDSFMVIDVLKWNHTSLEMTLRTVPAKIRFFEVMLMLYLIEACTIYLLLSKDSKFAMNIGGVLVESKTELQNESDGFSPVDKFPQAEFAPYERISYKWNPNLATAQVQVRHLYRQKIKINRHPQFISIHTVLWALWGGSWGLILCFPTKWTWVYEFPRFHDDIMYLQVALKNAKGGQPYAPYMVEFNLVMQTTKAGTHNSESCLKEWTCLPLGGYRTLTLSWHES</sequence>
<comment type="similarity">
    <text evidence="2">Belongs to the nicastrin family.</text>
</comment>
<accession>A0AAN8UMY6</accession>
<evidence type="ECO:0000259" key="11">
    <source>
        <dbReference type="Pfam" id="PF18266"/>
    </source>
</evidence>
<dbReference type="PANTHER" id="PTHR21092:SF0">
    <property type="entry name" value="NICASTRIN"/>
    <property type="match status" value="1"/>
</dbReference>
<evidence type="ECO:0000256" key="8">
    <source>
        <dbReference type="ARBA" id="ARBA00023136"/>
    </source>
</evidence>
<gene>
    <name evidence="12" type="ORF">RJ641_023114</name>
</gene>
<evidence type="ECO:0000256" key="5">
    <source>
        <dbReference type="ARBA" id="ARBA00022729"/>
    </source>
</evidence>
<dbReference type="InterPro" id="IPR041084">
    <property type="entry name" value="Ncstrn_small"/>
</dbReference>
<evidence type="ECO:0000256" key="4">
    <source>
        <dbReference type="ARBA" id="ARBA00022692"/>
    </source>
</evidence>
<evidence type="ECO:0000256" key="6">
    <source>
        <dbReference type="ARBA" id="ARBA00022976"/>
    </source>
</evidence>
<keyword evidence="13" id="KW-1185">Reference proteome</keyword>
<keyword evidence="9" id="KW-0325">Glycoprotein</keyword>
<name>A0AAN8UMY6_9MAGN</name>
<protein>
    <recommendedName>
        <fullName evidence="3">Nicastrin</fullName>
    </recommendedName>
</protein>
<comment type="caution">
    <text evidence="12">The sequence shown here is derived from an EMBL/GenBank/DDBJ whole genome shotgun (WGS) entry which is preliminary data.</text>
</comment>
<dbReference type="GO" id="GO:0016485">
    <property type="term" value="P:protein processing"/>
    <property type="evidence" value="ECO:0007669"/>
    <property type="project" value="InterPro"/>
</dbReference>